<name>A0ABD1H7B3_SALDI</name>
<feature type="compositionally biased region" description="Acidic residues" evidence="1">
    <location>
        <begin position="89"/>
        <end position="98"/>
    </location>
</feature>
<accession>A0ABD1H7B3</accession>
<dbReference type="EMBL" id="JBEAFC010000007">
    <property type="protein sequence ID" value="KAL1551168.1"/>
    <property type="molecule type" value="Genomic_DNA"/>
</dbReference>
<reference evidence="3 4" key="1">
    <citation type="submission" date="2024-06" db="EMBL/GenBank/DDBJ databases">
        <title>A chromosome level genome sequence of Diviner's sage (Salvia divinorum).</title>
        <authorList>
            <person name="Ford S.A."/>
            <person name="Ro D.-K."/>
            <person name="Ness R.W."/>
            <person name="Phillips M.A."/>
        </authorList>
    </citation>
    <scope>NUCLEOTIDE SEQUENCE [LARGE SCALE GENOMIC DNA]</scope>
    <source>
        <strain evidence="3">SAF-2024a</strain>
        <tissue evidence="3">Leaf</tissue>
    </source>
</reference>
<keyword evidence="4" id="KW-1185">Reference proteome</keyword>
<feature type="compositionally biased region" description="Basic and acidic residues" evidence="1">
    <location>
        <begin position="50"/>
        <end position="69"/>
    </location>
</feature>
<organism evidence="3 4">
    <name type="scientific">Salvia divinorum</name>
    <name type="common">Maria pastora</name>
    <name type="synonym">Diviner's sage</name>
    <dbReference type="NCBI Taxonomy" id="28513"/>
    <lineage>
        <taxon>Eukaryota</taxon>
        <taxon>Viridiplantae</taxon>
        <taxon>Streptophyta</taxon>
        <taxon>Embryophyta</taxon>
        <taxon>Tracheophyta</taxon>
        <taxon>Spermatophyta</taxon>
        <taxon>Magnoliopsida</taxon>
        <taxon>eudicotyledons</taxon>
        <taxon>Gunneridae</taxon>
        <taxon>Pentapetalae</taxon>
        <taxon>asterids</taxon>
        <taxon>lamiids</taxon>
        <taxon>Lamiales</taxon>
        <taxon>Lamiaceae</taxon>
        <taxon>Nepetoideae</taxon>
        <taxon>Mentheae</taxon>
        <taxon>Salviinae</taxon>
        <taxon>Salvia</taxon>
        <taxon>Salvia subgen. Calosphace</taxon>
    </lineage>
</organism>
<protein>
    <submittedName>
        <fullName evidence="3">Protein GOLVEN 6</fullName>
    </submittedName>
</protein>
<dbReference type="Proteomes" id="UP001567538">
    <property type="component" value="Unassembled WGS sequence"/>
</dbReference>
<keyword evidence="2" id="KW-0732">Signal</keyword>
<dbReference type="AlphaFoldDB" id="A0ABD1H7B3"/>
<comment type="caution">
    <text evidence="3">The sequence shown here is derived from an EMBL/GenBank/DDBJ whole genome shotgun (WGS) entry which is preliminary data.</text>
</comment>
<gene>
    <name evidence="3" type="ORF">AAHA92_19045</name>
</gene>
<feature type="signal peptide" evidence="2">
    <location>
        <begin position="1"/>
        <end position="23"/>
    </location>
</feature>
<sequence>MELLTLIASFLLAMSFLSAPCASDQLNLNKQGDHAKFAQPSLARKLMNLHHETAKKSASEEDLTAHDEFPQASTGSKQRKKEENFINAAEEDDEEEEEGPNKSEYFTMDYRWVRRRRPIHNKQIPFVP</sequence>
<feature type="chain" id="PRO_5044836407" evidence="2">
    <location>
        <begin position="24"/>
        <end position="128"/>
    </location>
</feature>
<feature type="region of interest" description="Disordered" evidence="1">
    <location>
        <begin position="50"/>
        <end position="105"/>
    </location>
</feature>
<evidence type="ECO:0000313" key="3">
    <source>
        <dbReference type="EMBL" id="KAL1551168.1"/>
    </source>
</evidence>
<evidence type="ECO:0000256" key="2">
    <source>
        <dbReference type="SAM" id="SignalP"/>
    </source>
</evidence>
<evidence type="ECO:0000313" key="4">
    <source>
        <dbReference type="Proteomes" id="UP001567538"/>
    </source>
</evidence>
<evidence type="ECO:0000256" key="1">
    <source>
        <dbReference type="SAM" id="MobiDB-lite"/>
    </source>
</evidence>
<proteinExistence type="predicted"/>